<feature type="signal peptide" evidence="1">
    <location>
        <begin position="1"/>
        <end position="23"/>
    </location>
</feature>
<sequence>MRILAAILVAVGAVTLGGVVAHADNQSPAPVPPFNAPKCLTFDGPRYDYLPCGWTTDGKTWTPPPRAPTP</sequence>
<evidence type="ECO:0000313" key="2">
    <source>
        <dbReference type="EMBL" id="SPM43362.1"/>
    </source>
</evidence>
<organism evidence="2 3">
    <name type="scientific">Mycobacterium numidiamassiliense</name>
    <dbReference type="NCBI Taxonomy" id="1841861"/>
    <lineage>
        <taxon>Bacteria</taxon>
        <taxon>Bacillati</taxon>
        <taxon>Actinomycetota</taxon>
        <taxon>Actinomycetes</taxon>
        <taxon>Mycobacteriales</taxon>
        <taxon>Mycobacteriaceae</taxon>
        <taxon>Mycobacterium</taxon>
    </lineage>
</organism>
<evidence type="ECO:0000256" key="1">
    <source>
        <dbReference type="SAM" id="SignalP"/>
    </source>
</evidence>
<keyword evidence="1" id="KW-0732">Signal</keyword>
<protein>
    <submittedName>
        <fullName evidence="2">Uncharacterized protein</fullName>
    </submittedName>
</protein>
<proteinExistence type="predicted"/>
<accession>A0A2U3PHW7</accession>
<dbReference type="RefSeq" id="WP_077081632.1">
    <property type="nucleotide sequence ID" value="NZ_FUEZ01000004.1"/>
</dbReference>
<dbReference type="OrthoDB" id="4735780at2"/>
<feature type="chain" id="PRO_5015538674" evidence="1">
    <location>
        <begin position="24"/>
        <end position="70"/>
    </location>
</feature>
<keyword evidence="3" id="KW-1185">Reference proteome</keyword>
<dbReference type="Proteomes" id="UP000240424">
    <property type="component" value="Unassembled WGS sequence"/>
</dbReference>
<dbReference type="EMBL" id="FUEZ01000004">
    <property type="protein sequence ID" value="SPM43362.1"/>
    <property type="molecule type" value="Genomic_DNA"/>
</dbReference>
<gene>
    <name evidence="2" type="ORF">MNAB215_5588</name>
</gene>
<dbReference type="AlphaFoldDB" id="A0A2U3PHW7"/>
<reference evidence="2 3" key="1">
    <citation type="submission" date="2017-01" db="EMBL/GenBank/DDBJ databases">
        <authorList>
            <consortium name="Urmite Genomes"/>
        </authorList>
    </citation>
    <scope>NUCLEOTIDE SEQUENCE [LARGE SCALE GENOMIC DNA]</scope>
    <source>
        <strain evidence="2 3">AB215</strain>
    </source>
</reference>
<evidence type="ECO:0000313" key="3">
    <source>
        <dbReference type="Proteomes" id="UP000240424"/>
    </source>
</evidence>
<name>A0A2U3PHW7_9MYCO</name>